<dbReference type="EMBL" id="KV875097">
    <property type="protein sequence ID" value="OIW29920.1"/>
    <property type="molecule type" value="Genomic_DNA"/>
</dbReference>
<dbReference type="InParanoid" id="A0A1J7JJC4"/>
<protein>
    <recommendedName>
        <fullName evidence="7">Zn(2)-C6 fungal-type domain-containing protein</fullName>
    </recommendedName>
</protein>
<dbReference type="GO" id="GO:0003677">
    <property type="term" value="F:DNA binding"/>
    <property type="evidence" value="ECO:0007669"/>
    <property type="project" value="InterPro"/>
</dbReference>
<dbReference type="InterPro" id="IPR036864">
    <property type="entry name" value="Zn2-C6_fun-type_DNA-bd_sf"/>
</dbReference>
<dbReference type="InterPro" id="IPR050815">
    <property type="entry name" value="TF_fung"/>
</dbReference>
<comment type="subcellular location">
    <subcellularLocation>
        <location evidence="1">Nucleus</location>
    </subcellularLocation>
</comment>
<organism evidence="8 9">
    <name type="scientific">Coniochaeta ligniaria NRRL 30616</name>
    <dbReference type="NCBI Taxonomy" id="1408157"/>
    <lineage>
        <taxon>Eukaryota</taxon>
        <taxon>Fungi</taxon>
        <taxon>Dikarya</taxon>
        <taxon>Ascomycota</taxon>
        <taxon>Pezizomycotina</taxon>
        <taxon>Sordariomycetes</taxon>
        <taxon>Sordariomycetidae</taxon>
        <taxon>Coniochaetales</taxon>
        <taxon>Coniochaetaceae</taxon>
        <taxon>Coniochaeta</taxon>
    </lineage>
</organism>
<feature type="region of interest" description="Disordered" evidence="6">
    <location>
        <begin position="1"/>
        <end position="199"/>
    </location>
</feature>
<dbReference type="SMART" id="SM00066">
    <property type="entry name" value="GAL4"/>
    <property type="match status" value="1"/>
</dbReference>
<keyword evidence="2" id="KW-0479">Metal-binding</keyword>
<dbReference type="Proteomes" id="UP000182658">
    <property type="component" value="Unassembled WGS sequence"/>
</dbReference>
<dbReference type="PROSITE" id="PS50048">
    <property type="entry name" value="ZN2_CY6_FUNGAL_2"/>
    <property type="match status" value="1"/>
</dbReference>
<dbReference type="PROSITE" id="PS00463">
    <property type="entry name" value="ZN2_CY6_FUNGAL_1"/>
    <property type="match status" value="1"/>
</dbReference>
<dbReference type="STRING" id="1408157.A0A1J7JJC4"/>
<dbReference type="PANTHER" id="PTHR47338:SF11">
    <property type="entry name" value="ZN(II)2CYS6 TRANSCRIPTION FACTOR (EUROFUNG)"/>
    <property type="match status" value="1"/>
</dbReference>
<dbReference type="AlphaFoldDB" id="A0A1J7JJC4"/>
<dbReference type="PANTHER" id="PTHR47338">
    <property type="entry name" value="ZN(II)2CYS6 TRANSCRIPTION FACTOR (EUROFUNG)-RELATED"/>
    <property type="match status" value="1"/>
</dbReference>
<dbReference type="Gene3D" id="4.10.240.10">
    <property type="entry name" value="Zn(2)-C6 fungal-type DNA-binding domain"/>
    <property type="match status" value="1"/>
</dbReference>
<keyword evidence="3" id="KW-0805">Transcription regulation</keyword>
<feature type="domain" description="Zn(2)-C6 fungal-type" evidence="7">
    <location>
        <begin position="334"/>
        <end position="362"/>
    </location>
</feature>
<dbReference type="Pfam" id="PF04082">
    <property type="entry name" value="Fungal_trans"/>
    <property type="match status" value="1"/>
</dbReference>
<name>A0A1J7JJC4_9PEZI</name>
<keyword evidence="5" id="KW-0539">Nucleus</keyword>
<dbReference type="GO" id="GO:0000981">
    <property type="term" value="F:DNA-binding transcription factor activity, RNA polymerase II-specific"/>
    <property type="evidence" value="ECO:0007669"/>
    <property type="project" value="InterPro"/>
</dbReference>
<evidence type="ECO:0000256" key="4">
    <source>
        <dbReference type="ARBA" id="ARBA00023163"/>
    </source>
</evidence>
<evidence type="ECO:0000313" key="9">
    <source>
        <dbReference type="Proteomes" id="UP000182658"/>
    </source>
</evidence>
<accession>A0A1J7JJC4</accession>
<keyword evidence="4" id="KW-0804">Transcription</keyword>
<evidence type="ECO:0000256" key="3">
    <source>
        <dbReference type="ARBA" id="ARBA00023015"/>
    </source>
</evidence>
<evidence type="ECO:0000259" key="7">
    <source>
        <dbReference type="PROSITE" id="PS50048"/>
    </source>
</evidence>
<dbReference type="GO" id="GO:0005634">
    <property type="term" value="C:nucleus"/>
    <property type="evidence" value="ECO:0007669"/>
    <property type="project" value="UniProtKB-SubCell"/>
</dbReference>
<dbReference type="InterPro" id="IPR007219">
    <property type="entry name" value="XnlR_reg_dom"/>
</dbReference>
<feature type="compositionally biased region" description="Polar residues" evidence="6">
    <location>
        <begin position="185"/>
        <end position="197"/>
    </location>
</feature>
<feature type="region of interest" description="Disordered" evidence="6">
    <location>
        <begin position="363"/>
        <end position="427"/>
    </location>
</feature>
<feature type="compositionally biased region" description="Polar residues" evidence="6">
    <location>
        <begin position="109"/>
        <end position="148"/>
    </location>
</feature>
<dbReference type="GO" id="GO:0006351">
    <property type="term" value="P:DNA-templated transcription"/>
    <property type="evidence" value="ECO:0007669"/>
    <property type="project" value="InterPro"/>
</dbReference>
<dbReference type="InterPro" id="IPR001138">
    <property type="entry name" value="Zn2Cys6_DnaBD"/>
</dbReference>
<reference evidence="8 9" key="1">
    <citation type="submission" date="2016-10" db="EMBL/GenBank/DDBJ databases">
        <title>Draft genome sequence of Coniochaeta ligniaria NRRL30616, a lignocellulolytic fungus for bioabatement of inhibitors in plant biomass hydrolysates.</title>
        <authorList>
            <consortium name="DOE Joint Genome Institute"/>
            <person name="Jimenez D.J."/>
            <person name="Hector R.E."/>
            <person name="Riley R."/>
            <person name="Sun H."/>
            <person name="Grigoriev I.V."/>
            <person name="Van Elsas J.D."/>
            <person name="Nichols N.N."/>
        </authorList>
    </citation>
    <scope>NUCLEOTIDE SEQUENCE [LARGE SCALE GENOMIC DNA]</scope>
    <source>
        <strain evidence="8 9">NRRL 30616</strain>
    </source>
</reference>
<dbReference type="CDD" id="cd12148">
    <property type="entry name" value="fungal_TF_MHR"/>
    <property type="match status" value="1"/>
</dbReference>
<dbReference type="SUPFAM" id="SSF57701">
    <property type="entry name" value="Zn2/Cys6 DNA-binding domain"/>
    <property type="match status" value="1"/>
</dbReference>
<proteinExistence type="predicted"/>
<evidence type="ECO:0000313" key="8">
    <source>
        <dbReference type="EMBL" id="OIW29920.1"/>
    </source>
</evidence>
<dbReference type="CDD" id="cd00067">
    <property type="entry name" value="GAL4"/>
    <property type="match status" value="1"/>
</dbReference>
<dbReference type="OrthoDB" id="5426798at2759"/>
<gene>
    <name evidence="8" type="ORF">CONLIGDRAFT_575450</name>
</gene>
<dbReference type="GO" id="GO:0008270">
    <property type="term" value="F:zinc ion binding"/>
    <property type="evidence" value="ECO:0007669"/>
    <property type="project" value="InterPro"/>
</dbReference>
<sequence>MGISSIDSRHRLALPHTPPELVSPGAPLHPPRLSEDRPWNAAVPISPPMSNYDPPSKPESSVRSSDEPQPGRDATQTAPRQQLPSLSSLFGPPPSVRPLHSPLSDRPGSHTSTSPRDRQFGSSTSLDRPYSSSSYFPSTATPSMSQPRSVYEPRFDDRLPFGPLSRAFPGPLSPRTREADRQWQEPGSESGHSTRWSIHQEASRNGYALGSREGSYKPSHDTLPQLAGRKYEADMGMGYREQHPPQTNGQHPPPTPGSIVTIEGVTVKDGLGPKIWTGTHFLPRFVRAAEVPGEGMCYFYDDGSHCKTVIDGEAVNAHWGVTKAGKPRKRLAIACITCREKKIKCDPDYPRCVQCEKFGRVCNPRGGNNTSPSTPPAETDDSRQLPPLMRPPPEHQRPGSHSSESVSPRTTVRPASPEPAGHSAKRIRVGYEHYVPVGGQRSPMLPLPDMARSNVSWQQQRELPRIHEDVLCRVWQTDPYVSDPQSVLNTISSFFVHADATALRFLPEKVFKDFVQASAHRKSPEDLMLVYSILALGVSLSGGSKTVAHEYSEVARFATDRTALSLQLVQARLLLALYYLQVSRPSDANDMSSAAISTATCLQLNMELERSEDGGPAAKYPFGMSFAGFGECRRRTFWSCFVLERLNGLFPTRISIINKEDVFLSLPRDVQSFEDQVDLVTPPFEPDFSALRQRQPGMSIMGYLVQVVALWGDAMTTVYRLAHRGARYSFDFVKSQTAMLSRLEDWKCSLTPTLAFSPLNLHLVPSEEKGSFILMHLVYHLTMIKLHRHIHPRFLTAEQRDQHSLAAREHADKLLDIVCAMARESSIGRSTMPPPFTSYATLEVVDVLSAEGPLSALPRLVDRLATARSVIEILATVWDDATGHKVAMDHRLDKLANLRDQGSPADALTGAGTPIQGMRVFVNKEEVREKGLPAGACWQMAGALEGRFPKDMDTVYTSLTPFTPV</sequence>
<dbReference type="Pfam" id="PF00172">
    <property type="entry name" value="Zn_clus"/>
    <property type="match status" value="1"/>
</dbReference>
<evidence type="ECO:0000256" key="6">
    <source>
        <dbReference type="SAM" id="MobiDB-lite"/>
    </source>
</evidence>
<evidence type="ECO:0000256" key="5">
    <source>
        <dbReference type="ARBA" id="ARBA00023242"/>
    </source>
</evidence>
<evidence type="ECO:0000256" key="1">
    <source>
        <dbReference type="ARBA" id="ARBA00004123"/>
    </source>
</evidence>
<keyword evidence="9" id="KW-1185">Reference proteome</keyword>
<evidence type="ECO:0000256" key="2">
    <source>
        <dbReference type="ARBA" id="ARBA00022723"/>
    </source>
</evidence>
<feature type="compositionally biased region" description="Polar residues" evidence="6">
    <location>
        <begin position="399"/>
        <end position="410"/>
    </location>
</feature>